<dbReference type="GO" id="GO:0003847">
    <property type="term" value="F:1-alkyl-2-acetylglycerophosphocholine esterase activity"/>
    <property type="evidence" value="ECO:0007669"/>
    <property type="project" value="TreeGrafter"/>
</dbReference>
<comment type="caution">
    <text evidence="6">The sequence shown here is derived from an EMBL/GenBank/DDBJ whole genome shotgun (WGS) entry which is preliminary data.</text>
</comment>
<dbReference type="EMBL" id="JACHWY010000002">
    <property type="protein sequence ID" value="MBB3047952.1"/>
    <property type="molecule type" value="Genomic_DNA"/>
</dbReference>
<dbReference type="AlphaFoldDB" id="A0A7W4W6W1"/>
<keyword evidence="2" id="KW-0442">Lipid degradation</keyword>
<dbReference type="PANTHER" id="PTHR10272:SF0">
    <property type="entry name" value="PLATELET-ACTIVATING FACTOR ACETYLHYDROLASE"/>
    <property type="match status" value="1"/>
</dbReference>
<dbReference type="Proteomes" id="UP000537130">
    <property type="component" value="Unassembled WGS sequence"/>
</dbReference>
<feature type="signal peptide" evidence="4">
    <location>
        <begin position="1"/>
        <end position="21"/>
    </location>
</feature>
<accession>A0A7W4W6W1</accession>
<keyword evidence="3" id="KW-0443">Lipid metabolism</keyword>
<organism evidence="6 7">
    <name type="scientific">Litorivivens lipolytica</name>
    <dbReference type="NCBI Taxonomy" id="1524264"/>
    <lineage>
        <taxon>Bacteria</taxon>
        <taxon>Pseudomonadati</taxon>
        <taxon>Pseudomonadota</taxon>
        <taxon>Gammaproteobacteria</taxon>
        <taxon>Litorivivens</taxon>
    </lineage>
</organism>
<keyword evidence="4" id="KW-0732">Signal</keyword>
<protein>
    <submittedName>
        <fullName evidence="6">Putative dienelactone hydrolase</fullName>
    </submittedName>
</protein>
<proteinExistence type="predicted"/>
<name>A0A7W4W6W1_9GAMM</name>
<evidence type="ECO:0000313" key="6">
    <source>
        <dbReference type="EMBL" id="MBB3047952.1"/>
    </source>
</evidence>
<evidence type="ECO:0000256" key="3">
    <source>
        <dbReference type="ARBA" id="ARBA00023098"/>
    </source>
</evidence>
<dbReference type="GO" id="GO:0016042">
    <property type="term" value="P:lipid catabolic process"/>
    <property type="evidence" value="ECO:0007669"/>
    <property type="project" value="UniProtKB-KW"/>
</dbReference>
<evidence type="ECO:0000256" key="2">
    <source>
        <dbReference type="ARBA" id="ARBA00022963"/>
    </source>
</evidence>
<dbReference type="InterPro" id="IPR029058">
    <property type="entry name" value="AB_hydrolase_fold"/>
</dbReference>
<dbReference type="Pfam" id="PF12697">
    <property type="entry name" value="Abhydrolase_6"/>
    <property type="match status" value="1"/>
</dbReference>
<dbReference type="RefSeq" id="WP_183410701.1">
    <property type="nucleotide sequence ID" value="NZ_JACHWY010000002.1"/>
</dbReference>
<dbReference type="InterPro" id="IPR000073">
    <property type="entry name" value="AB_hydrolase_1"/>
</dbReference>
<dbReference type="PROSITE" id="PS51257">
    <property type="entry name" value="PROKAR_LIPOPROTEIN"/>
    <property type="match status" value="1"/>
</dbReference>
<reference evidence="6 7" key="1">
    <citation type="submission" date="2020-08" db="EMBL/GenBank/DDBJ databases">
        <title>Genomic Encyclopedia of Type Strains, Phase III (KMG-III): the genomes of soil and plant-associated and newly described type strains.</title>
        <authorList>
            <person name="Whitman W."/>
        </authorList>
    </citation>
    <scope>NUCLEOTIDE SEQUENCE [LARGE SCALE GENOMIC DNA]</scope>
    <source>
        <strain evidence="6 7">CECT 8654</strain>
    </source>
</reference>
<gene>
    <name evidence="6" type="ORF">FHR99_002218</name>
</gene>
<evidence type="ECO:0000256" key="1">
    <source>
        <dbReference type="ARBA" id="ARBA00022801"/>
    </source>
</evidence>
<keyword evidence="7" id="KW-1185">Reference proteome</keyword>
<feature type="chain" id="PRO_5030963139" evidence="4">
    <location>
        <begin position="22"/>
        <end position="342"/>
    </location>
</feature>
<evidence type="ECO:0000256" key="4">
    <source>
        <dbReference type="SAM" id="SignalP"/>
    </source>
</evidence>
<dbReference type="SUPFAM" id="SSF53474">
    <property type="entry name" value="alpha/beta-Hydrolases"/>
    <property type="match status" value="1"/>
</dbReference>
<evidence type="ECO:0000313" key="7">
    <source>
        <dbReference type="Proteomes" id="UP000537130"/>
    </source>
</evidence>
<keyword evidence="1 6" id="KW-0378">Hydrolase</keyword>
<feature type="domain" description="AB hydrolase-1" evidence="5">
    <location>
        <begin position="85"/>
        <end position="254"/>
    </location>
</feature>
<dbReference type="Gene3D" id="3.40.50.1820">
    <property type="entry name" value="alpha/beta hydrolase"/>
    <property type="match status" value="1"/>
</dbReference>
<sequence>MKRRVVILLACLLAACGNEPAEKPPFSPLSVDSEVLARTLPGYSTGSYRSEVVDGLVLEAPELANAELVLRIWYPEAFDGESPVVIFSHGNWSDREKYDRLLSHWSSHGYTVIATTHLDGRSMARGIFNSLRYGQLGLIDARVQDIQFLLDHLSVIEAELEESIGSALTFQKDHVVIAGHSFGAFTAQQFAGAIASDENVISRASDDRVAGVIAISPPGPMFDAIHEKSWENMQGPVLVTTGTWDSNPQFWPDWRAHLMSFETSQPGEQYALVVEGADHYLGNLICRPEREAEPQTDALAMVNSASVAFLNSVLKASDDNLAQLSAGAISDLTDGFADFRKR</sequence>
<dbReference type="PANTHER" id="PTHR10272">
    <property type="entry name" value="PLATELET-ACTIVATING FACTOR ACETYLHYDROLASE"/>
    <property type="match status" value="1"/>
</dbReference>
<evidence type="ECO:0000259" key="5">
    <source>
        <dbReference type="Pfam" id="PF12697"/>
    </source>
</evidence>